<keyword evidence="10" id="KW-1185">Reference proteome</keyword>
<reference evidence="9 10" key="1">
    <citation type="journal article" date="2021" name="ISME J.">
        <title>Genomic evolution of the class Acidithiobacillia: deep-branching Proteobacteria living in extreme acidic conditions.</title>
        <authorList>
            <person name="Moya-Beltran A."/>
            <person name="Beard S."/>
            <person name="Rojas-Villalobos C."/>
            <person name="Issotta F."/>
            <person name="Gallardo Y."/>
            <person name="Ulloa R."/>
            <person name="Giaveno A."/>
            <person name="Degli Esposti M."/>
            <person name="Johnson D.B."/>
            <person name="Quatrini R."/>
        </authorList>
    </citation>
    <scope>NUCLEOTIDE SEQUENCE [LARGE SCALE GENOMIC DNA]</scope>
    <source>
        <strain evidence="9 10">ATCC 19703</strain>
    </source>
</reference>
<comment type="caution">
    <text evidence="9">The sequence shown here is derived from an EMBL/GenBank/DDBJ whole genome shotgun (WGS) entry which is preliminary data.</text>
</comment>
<evidence type="ECO:0000256" key="6">
    <source>
        <dbReference type="ARBA" id="ARBA00022842"/>
    </source>
</evidence>
<comment type="cofactor">
    <cofactor evidence="1">
        <name>Mg(2+)</name>
        <dbReference type="ChEBI" id="CHEBI:18420"/>
    </cofactor>
</comment>
<evidence type="ECO:0000256" key="5">
    <source>
        <dbReference type="ARBA" id="ARBA00022801"/>
    </source>
</evidence>
<evidence type="ECO:0000259" key="8">
    <source>
        <dbReference type="Pfam" id="PF01850"/>
    </source>
</evidence>
<keyword evidence="2" id="KW-1277">Toxin-antitoxin system</keyword>
<name>A0ABS5ZRT4_9PROT</name>
<keyword evidence="4" id="KW-0479">Metal-binding</keyword>
<dbReference type="InterPro" id="IPR050556">
    <property type="entry name" value="Type_II_TA_system_RNase"/>
</dbReference>
<accession>A0ABS5ZRT4</accession>
<evidence type="ECO:0000256" key="1">
    <source>
        <dbReference type="ARBA" id="ARBA00001946"/>
    </source>
</evidence>
<comment type="similarity">
    <text evidence="7">Belongs to the PINc/VapC protein family.</text>
</comment>
<sequence>MFLLDTDIISELRRPKPHGGVLAWIEQMSDVELHLAAVTIGEIQAGIEITKEQDKVKAEELTAWLDQVAGAYNVLPMDGAVFREWARLMHRKSETLYEDAMIAATARVHGLTRVQASAAPC</sequence>
<dbReference type="CDD" id="cd18746">
    <property type="entry name" value="PIN_VapC4-5_FitB-like"/>
    <property type="match status" value="1"/>
</dbReference>
<keyword evidence="5" id="KW-0378">Hydrolase</keyword>
<dbReference type="Proteomes" id="UP001197028">
    <property type="component" value="Unassembled WGS sequence"/>
</dbReference>
<dbReference type="SUPFAM" id="SSF88723">
    <property type="entry name" value="PIN domain-like"/>
    <property type="match status" value="1"/>
</dbReference>
<evidence type="ECO:0000256" key="3">
    <source>
        <dbReference type="ARBA" id="ARBA00022722"/>
    </source>
</evidence>
<organism evidence="9 10">
    <name type="scientific">Acidithiobacillus concretivorus</name>
    <dbReference type="NCBI Taxonomy" id="3063952"/>
    <lineage>
        <taxon>Bacteria</taxon>
        <taxon>Pseudomonadati</taxon>
        <taxon>Pseudomonadota</taxon>
        <taxon>Acidithiobacillia</taxon>
        <taxon>Acidithiobacillales</taxon>
        <taxon>Acidithiobacillaceae</taxon>
        <taxon>Acidithiobacillus</taxon>
    </lineage>
</organism>
<dbReference type="Gene3D" id="3.40.50.1010">
    <property type="entry name" value="5'-nuclease"/>
    <property type="match status" value="1"/>
</dbReference>
<feature type="domain" description="PIN" evidence="8">
    <location>
        <begin position="3"/>
        <end position="114"/>
    </location>
</feature>
<evidence type="ECO:0000256" key="7">
    <source>
        <dbReference type="ARBA" id="ARBA00038093"/>
    </source>
</evidence>
<gene>
    <name evidence="9" type="ORF">HJG40_11465</name>
</gene>
<proteinExistence type="inferred from homology"/>
<dbReference type="PANTHER" id="PTHR33653">
    <property type="entry name" value="RIBONUCLEASE VAPC2"/>
    <property type="match status" value="1"/>
</dbReference>
<dbReference type="InterPro" id="IPR002716">
    <property type="entry name" value="PIN_dom"/>
</dbReference>
<dbReference type="PANTHER" id="PTHR33653:SF1">
    <property type="entry name" value="RIBONUCLEASE VAPC2"/>
    <property type="match status" value="1"/>
</dbReference>
<dbReference type="Pfam" id="PF01850">
    <property type="entry name" value="PIN"/>
    <property type="match status" value="1"/>
</dbReference>
<keyword evidence="3" id="KW-0540">Nuclease</keyword>
<evidence type="ECO:0000313" key="10">
    <source>
        <dbReference type="Proteomes" id="UP001197028"/>
    </source>
</evidence>
<dbReference type="RefSeq" id="WP_215864313.1">
    <property type="nucleotide sequence ID" value="NZ_JABELD010000086.1"/>
</dbReference>
<evidence type="ECO:0000256" key="2">
    <source>
        <dbReference type="ARBA" id="ARBA00022649"/>
    </source>
</evidence>
<evidence type="ECO:0000313" key="9">
    <source>
        <dbReference type="EMBL" id="MBU2739388.1"/>
    </source>
</evidence>
<dbReference type="EMBL" id="JABELD010000086">
    <property type="protein sequence ID" value="MBU2739388.1"/>
    <property type="molecule type" value="Genomic_DNA"/>
</dbReference>
<protein>
    <submittedName>
        <fullName evidence="9">Type II toxin-antitoxin system VapC family toxin</fullName>
    </submittedName>
</protein>
<evidence type="ECO:0000256" key="4">
    <source>
        <dbReference type="ARBA" id="ARBA00022723"/>
    </source>
</evidence>
<dbReference type="InterPro" id="IPR029060">
    <property type="entry name" value="PIN-like_dom_sf"/>
</dbReference>
<keyword evidence="6" id="KW-0460">Magnesium</keyword>